<sequence length="465" mass="49944">MTRLSLLAAPLALLALACSSEDVTPSVKPTPRAWDKLATPSDVALGPVRGFTQARGIIHSHSPYSHDACDGKGLDDSGVPRTDCVANLRRGMCDAAEDFVFLTDHAAHMADADFPSLLFIQPGDEPVLGADGAPIGNYVACGDGRRVLVTAGNENTFMSVGLERHLPGDPATRRATYEGETAATVDVMHEAGALVFIAHTESRTPEWLASMPYDGIEVYNVHAAIDPDIRRDFLGLEAYGGGASILPFTRQDEDGPQPDLAFLGFFEELPIYGQRWDALLATRHVTGIAGTDVHENSFPGMLRDGERGDSYRRLMRWFSNIALVDGPITPASVKTALAAGRSYVAFEILGTPSGFDFHAETNGSFVEMGGETTAGATIVAHAPKVHNLDPAVDAPTISMRLLRIDASGTTIAAEGDTIRLENAPPGAYRVEVRILPTHLRPHVGDTGESYIRERLWLLANPIRIS</sequence>
<evidence type="ECO:0000256" key="1">
    <source>
        <dbReference type="SAM" id="SignalP"/>
    </source>
</evidence>
<dbReference type="AlphaFoldDB" id="A0A9X4AQS4"/>
<dbReference type="RefSeq" id="WP_272418259.1">
    <property type="nucleotide sequence ID" value="NZ_JAGTJJ010000001.1"/>
</dbReference>
<feature type="signal peptide" evidence="1">
    <location>
        <begin position="1"/>
        <end position="20"/>
    </location>
</feature>
<comment type="caution">
    <text evidence="2">The sequence shown here is derived from an EMBL/GenBank/DDBJ whole genome shotgun (WGS) entry which is preliminary data.</text>
</comment>
<proteinExistence type="predicted"/>
<dbReference type="Gene3D" id="3.20.20.140">
    <property type="entry name" value="Metal-dependent hydrolases"/>
    <property type="match status" value="1"/>
</dbReference>
<accession>A0A9X4AQS4</accession>
<dbReference type="InterPro" id="IPR016195">
    <property type="entry name" value="Pol/histidinol_Pase-like"/>
</dbReference>
<gene>
    <name evidence="2" type="ORF">KEG57_02375</name>
</gene>
<organism evidence="2 3">
    <name type="scientific">Polyangium jinanense</name>
    <dbReference type="NCBI Taxonomy" id="2829994"/>
    <lineage>
        <taxon>Bacteria</taxon>
        <taxon>Pseudomonadati</taxon>
        <taxon>Myxococcota</taxon>
        <taxon>Polyangia</taxon>
        <taxon>Polyangiales</taxon>
        <taxon>Polyangiaceae</taxon>
        <taxon>Polyangium</taxon>
    </lineage>
</organism>
<dbReference type="PROSITE" id="PS51257">
    <property type="entry name" value="PROKAR_LIPOPROTEIN"/>
    <property type="match status" value="1"/>
</dbReference>
<keyword evidence="1" id="KW-0732">Signal</keyword>
<dbReference type="Proteomes" id="UP001151081">
    <property type="component" value="Unassembled WGS sequence"/>
</dbReference>
<name>A0A9X4AQS4_9BACT</name>
<reference evidence="2 3" key="1">
    <citation type="submission" date="2021-04" db="EMBL/GenBank/DDBJ databases">
        <title>Genome analysis of Polyangium sp.</title>
        <authorList>
            <person name="Li Y."/>
            <person name="Wang J."/>
        </authorList>
    </citation>
    <scope>NUCLEOTIDE SEQUENCE [LARGE SCALE GENOMIC DNA]</scope>
    <source>
        <strain evidence="2 3">SDU14</strain>
    </source>
</reference>
<evidence type="ECO:0000313" key="3">
    <source>
        <dbReference type="Proteomes" id="UP001151081"/>
    </source>
</evidence>
<dbReference type="EMBL" id="JAGTJJ010000001">
    <property type="protein sequence ID" value="MDC3979327.1"/>
    <property type="molecule type" value="Genomic_DNA"/>
</dbReference>
<feature type="chain" id="PRO_5040778803" evidence="1">
    <location>
        <begin position="21"/>
        <end position="465"/>
    </location>
</feature>
<protein>
    <submittedName>
        <fullName evidence="2">Uncharacterized protein</fullName>
    </submittedName>
</protein>
<dbReference type="SUPFAM" id="SSF89550">
    <property type="entry name" value="PHP domain-like"/>
    <property type="match status" value="1"/>
</dbReference>
<keyword evidence="3" id="KW-1185">Reference proteome</keyword>
<evidence type="ECO:0000313" key="2">
    <source>
        <dbReference type="EMBL" id="MDC3979327.1"/>
    </source>
</evidence>